<dbReference type="NCBIfam" id="TIGR00797">
    <property type="entry name" value="matE"/>
    <property type="match status" value="1"/>
</dbReference>
<reference evidence="11" key="1">
    <citation type="submission" date="2008-12" db="EMBL/GenBank/DDBJ databases">
        <title>Annotation of the Yersinia bercovieri ATCC 43970 genome.</title>
        <authorList>
            <person name="Read T.D."/>
            <person name="Akmal A."/>
            <person name="Bishop-Lilly K."/>
            <person name="Chen P.E."/>
            <person name="Cook C."/>
            <person name="Kiley M.P."/>
            <person name="Lentz S."/>
            <person name="Mateczun A."/>
            <person name="Nagarajan N."/>
            <person name="Nolan N."/>
            <person name="Osborne B.I."/>
            <person name="Pop M."/>
            <person name="Sozhamannan S."/>
            <person name="Stewart A.C."/>
            <person name="Sulakvelidze A."/>
            <person name="Thomason B."/>
            <person name="Willner K."/>
            <person name="Zwick M.E."/>
        </authorList>
    </citation>
    <scope>NUCLEOTIDE SEQUENCE [LARGE SCALE GENOMIC DNA]</scope>
    <source>
        <strain evidence="11">ATCC 43970</strain>
    </source>
</reference>
<comment type="caution">
    <text evidence="11">The sequence shown here is derived from an EMBL/GenBank/DDBJ whole genome shotgun (WGS) entry which is preliminary data.</text>
</comment>
<dbReference type="InterPro" id="IPR050222">
    <property type="entry name" value="MATE_MdtK"/>
</dbReference>
<feature type="transmembrane region" description="Helical" evidence="10">
    <location>
        <begin position="45"/>
        <end position="71"/>
    </location>
</feature>
<feature type="transmembrane region" description="Helical" evidence="10">
    <location>
        <begin position="259"/>
        <end position="281"/>
    </location>
</feature>
<keyword evidence="5 10" id="KW-0812">Transmembrane</keyword>
<feature type="transmembrane region" description="Helical" evidence="10">
    <location>
        <begin position="83"/>
        <end position="105"/>
    </location>
</feature>
<evidence type="ECO:0000256" key="9">
    <source>
        <dbReference type="ARBA" id="ARBA00031636"/>
    </source>
</evidence>
<keyword evidence="3" id="KW-0050">Antiport</keyword>
<dbReference type="InterPro" id="IPR048279">
    <property type="entry name" value="MdtK-like"/>
</dbReference>
<dbReference type="InterPro" id="IPR002528">
    <property type="entry name" value="MATE_fam"/>
</dbReference>
<organism evidence="11 12">
    <name type="scientific">Yersinia bercovieri ATCC 43970</name>
    <dbReference type="NCBI Taxonomy" id="349968"/>
    <lineage>
        <taxon>Bacteria</taxon>
        <taxon>Pseudomonadati</taxon>
        <taxon>Pseudomonadota</taxon>
        <taxon>Gammaproteobacteria</taxon>
        <taxon>Enterobacterales</taxon>
        <taxon>Yersiniaceae</taxon>
        <taxon>Yersinia</taxon>
    </lineage>
</organism>
<accession>A0ABM9XZ74</accession>
<feature type="transmembrane region" description="Helical" evidence="10">
    <location>
        <begin position="353"/>
        <end position="378"/>
    </location>
</feature>
<sequence>MVKSAGVSKLGVISGTVKLKIFRESAWYKKRKSYRVLFWREITPLAIPLFIEGLCVLLMGVFSTLLVSWLGKEAMAAVGLADSFNMLIAAFFASVALGTSVVVSFSLGQRKRKQAQTAARESISLLVLISLLLVLLVHFAGEAIINLMANQADPAVKAMALTYLNLTVWNYPAMAITLVGCGALRGAGNTRLPMFINIAMNILNIVISSVLIYGLFSWQGVGFIGAGIGITLARYIGALVVVLVLIFGANNTLRIPFKAYFLPFTSAIMFEVLSIGIPASVESVMFSIGKLITQRFVAGMGTEVIAGNFIAFSIVGLINLPGNALGYSSTIIIGTRLGKGQILQPIRQLKHIFWLSTVGVCFIALLSIPSAGFLASLYTNEPGVINVVKHLIWINALFMPIWAASWVLPSGLKGAKDARYTMWVALAGMWGCRIIVGYILGITLGFGVTGVWMGMFLDWIVRGVLFYRRMSTGRWLWRYRPVA</sequence>
<dbReference type="CDD" id="cd13137">
    <property type="entry name" value="MATE_NorM_like"/>
    <property type="match status" value="1"/>
</dbReference>
<dbReference type="Proteomes" id="UP000010319">
    <property type="component" value="Unassembled WGS sequence"/>
</dbReference>
<keyword evidence="4" id="KW-1003">Cell membrane</keyword>
<keyword evidence="12" id="KW-1185">Reference proteome</keyword>
<feature type="transmembrane region" description="Helical" evidence="10">
    <location>
        <begin position="125"/>
        <end position="149"/>
    </location>
</feature>
<keyword evidence="2" id="KW-0813">Transport</keyword>
<keyword evidence="6 10" id="KW-1133">Transmembrane helix</keyword>
<dbReference type="PANTHER" id="PTHR43298:SF2">
    <property type="entry name" value="FMN_FAD EXPORTER YEEO-RELATED"/>
    <property type="match status" value="1"/>
</dbReference>
<evidence type="ECO:0000256" key="2">
    <source>
        <dbReference type="ARBA" id="ARBA00022448"/>
    </source>
</evidence>
<comment type="subcellular location">
    <subcellularLocation>
        <location evidence="1">Cell inner membrane</location>
        <topology evidence="1">Multi-pass membrane protein</topology>
    </subcellularLocation>
</comment>
<evidence type="ECO:0000313" key="11">
    <source>
        <dbReference type="EMBL" id="EEQ06729.1"/>
    </source>
</evidence>
<evidence type="ECO:0000256" key="1">
    <source>
        <dbReference type="ARBA" id="ARBA00004429"/>
    </source>
</evidence>
<feature type="transmembrane region" description="Helical" evidence="10">
    <location>
        <begin position="194"/>
        <end position="216"/>
    </location>
</feature>
<name>A0ABM9XZ74_YERBE</name>
<evidence type="ECO:0000256" key="8">
    <source>
        <dbReference type="ARBA" id="ARBA00023136"/>
    </source>
</evidence>
<evidence type="ECO:0000313" key="12">
    <source>
        <dbReference type="Proteomes" id="UP000010319"/>
    </source>
</evidence>
<feature type="transmembrane region" description="Helical" evidence="10">
    <location>
        <begin position="390"/>
        <end position="408"/>
    </location>
</feature>
<evidence type="ECO:0000256" key="4">
    <source>
        <dbReference type="ARBA" id="ARBA00022475"/>
    </source>
</evidence>
<keyword evidence="7" id="KW-0406">Ion transport</keyword>
<dbReference type="NCBIfam" id="NF007562">
    <property type="entry name" value="PRK10189.1"/>
    <property type="match status" value="1"/>
</dbReference>
<dbReference type="Pfam" id="PF01554">
    <property type="entry name" value="MatE"/>
    <property type="match status" value="2"/>
</dbReference>
<evidence type="ECO:0000256" key="5">
    <source>
        <dbReference type="ARBA" id="ARBA00022692"/>
    </source>
</evidence>
<protein>
    <recommendedName>
        <fullName evidence="9">Multidrug-efflux transporter</fullName>
    </recommendedName>
</protein>
<dbReference type="PANTHER" id="PTHR43298">
    <property type="entry name" value="MULTIDRUG RESISTANCE PROTEIN NORM-RELATED"/>
    <property type="match status" value="1"/>
</dbReference>
<evidence type="ECO:0000256" key="10">
    <source>
        <dbReference type="SAM" id="Phobius"/>
    </source>
</evidence>
<dbReference type="PIRSF" id="PIRSF006603">
    <property type="entry name" value="DinF"/>
    <property type="match status" value="1"/>
</dbReference>
<proteinExistence type="predicted"/>
<evidence type="ECO:0000256" key="3">
    <source>
        <dbReference type="ARBA" id="ARBA00022449"/>
    </source>
</evidence>
<gene>
    <name evidence="11" type="ORF">yberc0001_16910</name>
</gene>
<evidence type="ECO:0000256" key="7">
    <source>
        <dbReference type="ARBA" id="ARBA00023065"/>
    </source>
</evidence>
<dbReference type="EMBL" id="AALC02000021">
    <property type="protein sequence ID" value="EEQ06729.1"/>
    <property type="molecule type" value="Genomic_DNA"/>
</dbReference>
<feature type="transmembrane region" description="Helical" evidence="10">
    <location>
        <begin position="222"/>
        <end position="247"/>
    </location>
</feature>
<feature type="transmembrane region" description="Helical" evidence="10">
    <location>
        <begin position="169"/>
        <end position="187"/>
    </location>
</feature>
<keyword evidence="8 10" id="KW-0472">Membrane</keyword>
<evidence type="ECO:0000256" key="6">
    <source>
        <dbReference type="ARBA" id="ARBA00022989"/>
    </source>
</evidence>